<dbReference type="Proteomes" id="UP001165121">
    <property type="component" value="Unassembled WGS sequence"/>
</dbReference>
<feature type="compositionally biased region" description="Polar residues" evidence="2">
    <location>
        <begin position="84"/>
        <end position="101"/>
    </location>
</feature>
<sequence length="1086" mass="117245">MTTMSPSSIKMVTKSRKSRRALKTTTKHFEGEDKESSGGEMGARQSFGNDGRGKTWLDQSRQDSRDGKDEEPVSPVSPPVERSATSNTALDGESAPTNTEESAQRDGIAATPHLLTTLVATMESPVATNDEYESVETTSGAIGENGEEQTAPGSGPAEYELQPSAPTASTSVTKPTRRTTSTMGNTSTAVIPPTTTMNNWGAVTAAIRELLGRIEGLLSVLGSTAMQGPSSTANWATVAAALQRLMRLLVSAQPTVMGGTPQQTSVPRMDNVGLLEAALHRRMGVIAVPKARVTTTDGRTLDGDVRRAAASRNPASGTAPIAPGALTMTPATDRTDEGTIVDVDGTNDVGVNGTESTGGDEMSSSSVKDLELPTFTPSPKVSVSTWIDRVDLALKDAEESGRGRWSDKSLYFILGNKLMENAAKRWVDMDRRMPGRKRTWANLKTALLRRDCEKLDKSAAEWRVSMRRIMPGETHADFAASLRDVVGRNKVSDRVLLAQFYRCLDKRTKKLVKQHPKPRTQEEAVDKATEIDDSMDNVAQGMINIEQAWATTPSRYVIPMSGTMGDTNTIPRISGTGMPTEIIGGGSDAMMCSEVEQVALFTNPERVYNAYSGTWDPPPGHEWNGKYWYEPRKMARKSSATASGQEELKYPAVKVNPRKETTMSSGEESEPRRKKVKAAVKQAGANEGRSNSRPVDKQQLVASGDGASSGGQASGAPCYLLGKSSHWAQHCPTGPKCYACTQNGHYARNCTSDEAKARNDGYLQTRGTKTVSENNERAVDGRSLMVMTAPEQTTVGDEQMAASRGAVGQIHGRVRMVTASGPPMNDDAMSGDDETKEESSDVDIEENETNERRRETWSWRRLDTVRGDDEKRGETGEGARRRQDGEGEPVADSAAVVDASGSVATPTSATAKANEVAEVTTAKTNNDDEGSETPETAVNAGGENPIHEEGEPLPKCIDLSTSKGSSSDNVQEGSDALLARQRKAERDSNEERRHAEEELHDERRRVPAEAVAALDERRQRRLGDGDDELLVRPSKSARVSSVKHRREVTNTQQVVKDDAVEYLGADDGLPSIVAVGGERRCEAREA</sequence>
<accession>A0A9W6TTK1</accession>
<dbReference type="SMART" id="SM00343">
    <property type="entry name" value="ZnF_C2HC"/>
    <property type="match status" value="2"/>
</dbReference>
<dbReference type="Gene3D" id="4.10.60.10">
    <property type="entry name" value="Zinc finger, CCHC-type"/>
    <property type="match status" value="1"/>
</dbReference>
<dbReference type="OrthoDB" id="120414at2759"/>
<feature type="compositionally biased region" description="Low complexity" evidence="2">
    <location>
        <begin position="890"/>
        <end position="904"/>
    </location>
</feature>
<dbReference type="InterPro" id="IPR001878">
    <property type="entry name" value="Znf_CCHC"/>
</dbReference>
<dbReference type="PROSITE" id="PS50158">
    <property type="entry name" value="ZF_CCHC"/>
    <property type="match status" value="1"/>
</dbReference>
<gene>
    <name evidence="4" type="ORF">Pfra01_000200500</name>
</gene>
<feature type="compositionally biased region" description="Polar residues" evidence="2">
    <location>
        <begin position="164"/>
        <end position="193"/>
    </location>
</feature>
<feature type="region of interest" description="Disordered" evidence="2">
    <location>
        <begin position="308"/>
        <end position="366"/>
    </location>
</feature>
<feature type="compositionally biased region" description="Basic and acidic residues" evidence="2">
    <location>
        <begin position="867"/>
        <end position="885"/>
    </location>
</feature>
<feature type="region of interest" description="Disordered" evidence="2">
    <location>
        <begin position="1"/>
        <end position="107"/>
    </location>
</feature>
<feature type="region of interest" description="Disordered" evidence="2">
    <location>
        <begin position="867"/>
        <end position="1006"/>
    </location>
</feature>
<feature type="compositionally biased region" description="Basic and acidic residues" evidence="2">
    <location>
        <begin position="51"/>
        <end position="71"/>
    </location>
</feature>
<evidence type="ECO:0000256" key="1">
    <source>
        <dbReference type="PROSITE-ProRule" id="PRU00047"/>
    </source>
</evidence>
<protein>
    <submittedName>
        <fullName evidence="4">Unnamed protein product</fullName>
    </submittedName>
</protein>
<dbReference type="GO" id="GO:0008270">
    <property type="term" value="F:zinc ion binding"/>
    <property type="evidence" value="ECO:0007669"/>
    <property type="project" value="UniProtKB-KW"/>
</dbReference>
<evidence type="ECO:0000313" key="5">
    <source>
        <dbReference type="Proteomes" id="UP001165121"/>
    </source>
</evidence>
<name>A0A9W6TTK1_9STRA</name>
<keyword evidence="5" id="KW-1185">Reference proteome</keyword>
<keyword evidence="1" id="KW-0479">Metal-binding</keyword>
<proteinExistence type="predicted"/>
<feature type="compositionally biased region" description="Basic residues" evidence="2">
    <location>
        <begin position="13"/>
        <end position="26"/>
    </location>
</feature>
<feature type="compositionally biased region" description="Acidic residues" evidence="2">
    <location>
        <begin position="829"/>
        <end position="848"/>
    </location>
</feature>
<keyword evidence="1" id="KW-0863">Zinc-finger</keyword>
<feature type="compositionally biased region" description="Basic and acidic residues" evidence="2">
    <location>
        <begin position="982"/>
        <end position="1006"/>
    </location>
</feature>
<organism evidence="4 5">
    <name type="scientific">Phytophthora fragariaefolia</name>
    <dbReference type="NCBI Taxonomy" id="1490495"/>
    <lineage>
        <taxon>Eukaryota</taxon>
        <taxon>Sar</taxon>
        <taxon>Stramenopiles</taxon>
        <taxon>Oomycota</taxon>
        <taxon>Peronosporomycetes</taxon>
        <taxon>Peronosporales</taxon>
        <taxon>Peronosporaceae</taxon>
        <taxon>Phytophthora</taxon>
    </lineage>
</organism>
<evidence type="ECO:0000259" key="3">
    <source>
        <dbReference type="PROSITE" id="PS50158"/>
    </source>
</evidence>
<dbReference type="GO" id="GO:0003676">
    <property type="term" value="F:nucleic acid binding"/>
    <property type="evidence" value="ECO:0007669"/>
    <property type="project" value="InterPro"/>
</dbReference>
<dbReference type="AlphaFoldDB" id="A0A9W6TTK1"/>
<dbReference type="SUPFAM" id="SSF57756">
    <property type="entry name" value="Retrovirus zinc finger-like domains"/>
    <property type="match status" value="1"/>
</dbReference>
<feature type="region of interest" description="Disordered" evidence="2">
    <location>
        <begin position="817"/>
        <end position="854"/>
    </location>
</feature>
<keyword evidence="1" id="KW-0862">Zinc</keyword>
<feature type="compositionally biased region" description="Polar residues" evidence="2">
    <location>
        <begin position="1"/>
        <end position="10"/>
    </location>
</feature>
<dbReference type="EMBL" id="BSXT01000157">
    <property type="protein sequence ID" value="GMF19388.1"/>
    <property type="molecule type" value="Genomic_DNA"/>
</dbReference>
<feature type="region of interest" description="Disordered" evidence="2">
    <location>
        <begin position="639"/>
        <end position="713"/>
    </location>
</feature>
<evidence type="ECO:0000313" key="4">
    <source>
        <dbReference type="EMBL" id="GMF19388.1"/>
    </source>
</evidence>
<feature type="region of interest" description="Disordered" evidence="2">
    <location>
        <begin position="122"/>
        <end position="193"/>
    </location>
</feature>
<comment type="caution">
    <text evidence="4">The sequence shown here is derived from an EMBL/GenBank/DDBJ whole genome shotgun (WGS) entry which is preliminary data.</text>
</comment>
<reference evidence="4" key="1">
    <citation type="submission" date="2023-04" db="EMBL/GenBank/DDBJ databases">
        <title>Phytophthora fragariaefolia NBRC 109709.</title>
        <authorList>
            <person name="Ichikawa N."/>
            <person name="Sato H."/>
            <person name="Tonouchi N."/>
        </authorList>
    </citation>
    <scope>NUCLEOTIDE SEQUENCE</scope>
    <source>
        <strain evidence="4">NBRC 109709</strain>
    </source>
</reference>
<evidence type="ECO:0000256" key="2">
    <source>
        <dbReference type="SAM" id="MobiDB-lite"/>
    </source>
</evidence>
<dbReference type="InterPro" id="IPR036875">
    <property type="entry name" value="Znf_CCHC_sf"/>
</dbReference>
<feature type="compositionally biased region" description="Basic and acidic residues" evidence="2">
    <location>
        <begin position="27"/>
        <end position="37"/>
    </location>
</feature>
<feature type="domain" description="CCHC-type" evidence="3">
    <location>
        <begin position="736"/>
        <end position="752"/>
    </location>
</feature>
<feature type="compositionally biased region" description="Low complexity" evidence="2">
    <location>
        <begin position="338"/>
        <end position="354"/>
    </location>
</feature>
<feature type="compositionally biased region" description="Polar residues" evidence="2">
    <location>
        <begin position="959"/>
        <end position="972"/>
    </location>
</feature>